<comment type="catalytic activity">
    <reaction evidence="13">
        <text>a lipid A disaccharide + ATP = a lipid IVA + ADP + H(+)</text>
        <dbReference type="Rhea" id="RHEA:67840"/>
        <dbReference type="ChEBI" id="CHEBI:15378"/>
        <dbReference type="ChEBI" id="CHEBI:30616"/>
        <dbReference type="ChEBI" id="CHEBI:176343"/>
        <dbReference type="ChEBI" id="CHEBI:176425"/>
        <dbReference type="ChEBI" id="CHEBI:456216"/>
        <dbReference type="EC" id="2.7.1.130"/>
    </reaction>
</comment>
<keyword evidence="9 13" id="KW-0418">Kinase</keyword>
<evidence type="ECO:0000256" key="3">
    <source>
        <dbReference type="ARBA" id="ARBA00012071"/>
    </source>
</evidence>
<dbReference type="PANTHER" id="PTHR42724:SF1">
    <property type="entry name" value="TETRAACYLDISACCHARIDE 4'-KINASE, MITOCHONDRIAL-RELATED"/>
    <property type="match status" value="1"/>
</dbReference>
<evidence type="ECO:0000256" key="4">
    <source>
        <dbReference type="ARBA" id="ARBA00016436"/>
    </source>
</evidence>
<comment type="similarity">
    <text evidence="13">Belongs to the LpxK family.</text>
</comment>
<dbReference type="HAMAP" id="MF_00409">
    <property type="entry name" value="LpxK"/>
    <property type="match status" value="1"/>
</dbReference>
<keyword evidence="14" id="KW-0812">Transmembrane</keyword>
<dbReference type="InterPro" id="IPR003758">
    <property type="entry name" value="LpxK"/>
</dbReference>
<comment type="pathway">
    <text evidence="2 13">Glycolipid biosynthesis; lipid IV(A) biosynthesis; lipid IV(A) from (3R)-3-hydroxytetradecanoyl-[acyl-carrier-protein] and UDP-N-acetyl-alpha-D-glucosamine: step 6/6.</text>
</comment>
<evidence type="ECO:0000256" key="6">
    <source>
        <dbReference type="ARBA" id="ARBA00022556"/>
    </source>
</evidence>
<dbReference type="InterPro" id="IPR027417">
    <property type="entry name" value="P-loop_NTPase"/>
</dbReference>
<feature type="transmembrane region" description="Helical" evidence="14">
    <location>
        <begin position="6"/>
        <end position="25"/>
    </location>
</feature>
<organism evidence="15 16">
    <name type="scientific">Olivibacter ginsenosidimutans</name>
    <dbReference type="NCBI Taxonomy" id="1176537"/>
    <lineage>
        <taxon>Bacteria</taxon>
        <taxon>Pseudomonadati</taxon>
        <taxon>Bacteroidota</taxon>
        <taxon>Sphingobacteriia</taxon>
        <taxon>Sphingobacteriales</taxon>
        <taxon>Sphingobacteriaceae</taxon>
        <taxon>Olivibacter</taxon>
    </lineage>
</organism>
<dbReference type="Pfam" id="PF02606">
    <property type="entry name" value="LpxK"/>
    <property type="match status" value="1"/>
</dbReference>
<evidence type="ECO:0000313" key="16">
    <source>
        <dbReference type="Proteomes" id="UP001501411"/>
    </source>
</evidence>
<comment type="function">
    <text evidence="1 13">Transfers the gamma-phosphate of ATP to the 4'-position of a tetraacyldisaccharide 1-phosphate intermediate (termed DS-1-P) to form tetraacyldisaccharide 1,4'-bis-phosphate (lipid IVA).</text>
</comment>
<proteinExistence type="inferred from homology"/>
<accession>A0ABP9BN44</accession>
<keyword evidence="10 13" id="KW-0067">ATP-binding</keyword>
<evidence type="ECO:0000256" key="13">
    <source>
        <dbReference type="HAMAP-Rule" id="MF_00409"/>
    </source>
</evidence>
<dbReference type="Proteomes" id="UP001501411">
    <property type="component" value="Unassembled WGS sequence"/>
</dbReference>
<keyword evidence="14" id="KW-1133">Transmembrane helix</keyword>
<dbReference type="EMBL" id="BAABIQ010000039">
    <property type="protein sequence ID" value="GAA4797755.1"/>
    <property type="molecule type" value="Genomic_DNA"/>
</dbReference>
<keyword evidence="14" id="KW-0472">Membrane</keyword>
<keyword evidence="8 13" id="KW-0547">Nucleotide-binding</keyword>
<evidence type="ECO:0000256" key="8">
    <source>
        <dbReference type="ARBA" id="ARBA00022741"/>
    </source>
</evidence>
<keyword evidence="7 13" id="KW-0808">Transferase</keyword>
<dbReference type="SUPFAM" id="SSF52540">
    <property type="entry name" value="P-loop containing nucleoside triphosphate hydrolases"/>
    <property type="match status" value="1"/>
</dbReference>
<evidence type="ECO:0000256" key="11">
    <source>
        <dbReference type="ARBA" id="ARBA00023098"/>
    </source>
</evidence>
<evidence type="ECO:0000256" key="10">
    <source>
        <dbReference type="ARBA" id="ARBA00022840"/>
    </source>
</evidence>
<evidence type="ECO:0000256" key="14">
    <source>
        <dbReference type="SAM" id="Phobius"/>
    </source>
</evidence>
<reference evidence="16" key="1">
    <citation type="journal article" date="2019" name="Int. J. Syst. Evol. Microbiol.">
        <title>The Global Catalogue of Microorganisms (GCM) 10K type strain sequencing project: providing services to taxonomists for standard genome sequencing and annotation.</title>
        <authorList>
            <consortium name="The Broad Institute Genomics Platform"/>
            <consortium name="The Broad Institute Genome Sequencing Center for Infectious Disease"/>
            <person name="Wu L."/>
            <person name="Ma J."/>
        </authorList>
    </citation>
    <scope>NUCLEOTIDE SEQUENCE [LARGE SCALE GENOMIC DNA]</scope>
    <source>
        <strain evidence="16">JCM 18200</strain>
    </source>
</reference>
<dbReference type="EC" id="2.7.1.130" evidence="3 13"/>
<keyword evidence="5 13" id="KW-0444">Lipid biosynthesis</keyword>
<gene>
    <name evidence="13 15" type="primary">lpxK</name>
    <name evidence="15" type="ORF">GCM10023231_27950</name>
</gene>
<evidence type="ECO:0000256" key="7">
    <source>
        <dbReference type="ARBA" id="ARBA00022679"/>
    </source>
</evidence>
<evidence type="ECO:0000313" key="15">
    <source>
        <dbReference type="EMBL" id="GAA4797755.1"/>
    </source>
</evidence>
<evidence type="ECO:0000256" key="2">
    <source>
        <dbReference type="ARBA" id="ARBA00004870"/>
    </source>
</evidence>
<keyword evidence="11 13" id="KW-0443">Lipid metabolism</keyword>
<dbReference type="RefSeq" id="WP_345232421.1">
    <property type="nucleotide sequence ID" value="NZ_BAABIQ010000039.1"/>
</dbReference>
<evidence type="ECO:0000256" key="12">
    <source>
        <dbReference type="ARBA" id="ARBA00029757"/>
    </source>
</evidence>
<evidence type="ECO:0000256" key="1">
    <source>
        <dbReference type="ARBA" id="ARBA00002274"/>
    </source>
</evidence>
<sequence>MKQLRLLLLPFSWLYGAVLFIRHFLYDKGFLKSTSFNKPVIVIGNLIIGGAGKSPMTEYLIRRLSDHYHLATLSRGYGRKTKGFIKVDTGSTAEEVGDEPLQFKKKFPDITVADCEDRVKGLKNLLPHHDLCLLDDAFQHRALRAGLAILLFDFSSLKKWKFLIPAGNYRDLFSRRYHADILVVTKSPEVMSDRDREEAMRALRLKKPIPVFFSFIHYSKYIYTLSGERLTIPIGATFLVIVGIANPTSFIDYLRSVGKVSKVLTYRDHYRYVESDVDKIKKNWLMLGADTIIITTEKDAMRLNDPSLGLVLEGLPIYYLPIEIAFHHEVKKMHFDAVLTEKLRKLSK</sequence>
<dbReference type="PANTHER" id="PTHR42724">
    <property type="entry name" value="TETRAACYLDISACCHARIDE 4'-KINASE"/>
    <property type="match status" value="1"/>
</dbReference>
<name>A0ABP9BN44_9SPHI</name>
<comment type="caution">
    <text evidence="13">Lacks conserved residue(s) required for the propagation of feature annotation.</text>
</comment>
<evidence type="ECO:0000256" key="9">
    <source>
        <dbReference type="ARBA" id="ARBA00022777"/>
    </source>
</evidence>
<keyword evidence="16" id="KW-1185">Reference proteome</keyword>
<comment type="caution">
    <text evidence="15">The sequence shown here is derived from an EMBL/GenBank/DDBJ whole genome shotgun (WGS) entry which is preliminary data.</text>
</comment>
<protein>
    <recommendedName>
        <fullName evidence="4 13">Tetraacyldisaccharide 4'-kinase</fullName>
        <ecNumber evidence="3 13">2.7.1.130</ecNumber>
    </recommendedName>
    <alternativeName>
        <fullName evidence="12 13">Lipid A 4'-kinase</fullName>
    </alternativeName>
</protein>
<evidence type="ECO:0000256" key="5">
    <source>
        <dbReference type="ARBA" id="ARBA00022516"/>
    </source>
</evidence>
<keyword evidence="6 13" id="KW-0441">Lipid A biosynthesis</keyword>
<dbReference type="NCBIfam" id="TIGR00682">
    <property type="entry name" value="lpxK"/>
    <property type="match status" value="1"/>
</dbReference>